<dbReference type="EMBL" id="CAKOGL010000026">
    <property type="protein sequence ID" value="CAH2103430.1"/>
    <property type="molecule type" value="Genomic_DNA"/>
</dbReference>
<organism evidence="2 3">
    <name type="scientific">Euphydryas editha</name>
    <name type="common">Edith's checkerspot</name>
    <dbReference type="NCBI Taxonomy" id="104508"/>
    <lineage>
        <taxon>Eukaryota</taxon>
        <taxon>Metazoa</taxon>
        <taxon>Ecdysozoa</taxon>
        <taxon>Arthropoda</taxon>
        <taxon>Hexapoda</taxon>
        <taxon>Insecta</taxon>
        <taxon>Pterygota</taxon>
        <taxon>Neoptera</taxon>
        <taxon>Endopterygota</taxon>
        <taxon>Lepidoptera</taxon>
        <taxon>Glossata</taxon>
        <taxon>Ditrysia</taxon>
        <taxon>Papilionoidea</taxon>
        <taxon>Nymphalidae</taxon>
        <taxon>Nymphalinae</taxon>
        <taxon>Euphydryas</taxon>
    </lineage>
</organism>
<evidence type="ECO:0008006" key="4">
    <source>
        <dbReference type="Google" id="ProtNLM"/>
    </source>
</evidence>
<dbReference type="InterPro" id="IPR009003">
    <property type="entry name" value="Peptidase_S1_PA"/>
</dbReference>
<comment type="caution">
    <text evidence="2">The sequence shown here is derived from an EMBL/GenBank/DDBJ whole genome shotgun (WGS) entry which is preliminary data.</text>
</comment>
<name>A0AAU9V2Y7_EUPED</name>
<dbReference type="AlphaFoldDB" id="A0AAU9V2Y7"/>
<gene>
    <name evidence="2" type="ORF">EEDITHA_LOCUS17942</name>
</gene>
<protein>
    <recommendedName>
        <fullName evidence="4">Peptidase S1 domain-containing protein</fullName>
    </recommendedName>
</protein>
<evidence type="ECO:0000256" key="1">
    <source>
        <dbReference type="SAM" id="SignalP"/>
    </source>
</evidence>
<keyword evidence="3" id="KW-1185">Reference proteome</keyword>
<feature type="signal peptide" evidence="1">
    <location>
        <begin position="1"/>
        <end position="16"/>
    </location>
</feature>
<dbReference type="SUPFAM" id="SSF50494">
    <property type="entry name" value="Trypsin-like serine proteases"/>
    <property type="match status" value="1"/>
</dbReference>
<proteinExistence type="predicted"/>
<evidence type="ECO:0000313" key="3">
    <source>
        <dbReference type="Proteomes" id="UP001153954"/>
    </source>
</evidence>
<keyword evidence="1" id="KW-0732">Signal</keyword>
<dbReference type="Proteomes" id="UP001153954">
    <property type="component" value="Unassembled WGS sequence"/>
</dbReference>
<reference evidence="2" key="1">
    <citation type="submission" date="2022-03" db="EMBL/GenBank/DDBJ databases">
        <authorList>
            <person name="Tunstrom K."/>
        </authorList>
    </citation>
    <scope>NUCLEOTIDE SEQUENCE</scope>
</reference>
<accession>A0AAU9V2Y7</accession>
<sequence>MFFIYLLCGIIKSTHSFWDFGTTTPALHRTDTSQRTSFFRWQKTEFDSMMFWFPYFDWDDIKYRRRLNVVAGISIDFIPLGTAAILNRRILLTSANFLDPHMHRQRDLRIWALGRAGRHDTPYRYRVWRVWRVLPRSNNPEHKHGPRGTHTPRHDVSVIISMDQIYIYYAKPHRYQYPHRAILTGPHDTLVDDLMMCGSGFEYLQHIYENYKIFYHALKKADIVDCSKYLPKWWGKFICIKNVFGLSGVQNGGALMSGDNLVGLGCFEIRYNEERVFVFTDLRYYVHLIYKYANITPGQYYEYAYPEWSIKLGFFYDGGSNYPYIPKWQIQYDLYPLG</sequence>
<feature type="chain" id="PRO_5043527103" description="Peptidase S1 domain-containing protein" evidence="1">
    <location>
        <begin position="17"/>
        <end position="338"/>
    </location>
</feature>
<evidence type="ECO:0000313" key="2">
    <source>
        <dbReference type="EMBL" id="CAH2103430.1"/>
    </source>
</evidence>